<dbReference type="InterPro" id="IPR028349">
    <property type="entry name" value="PafC-like"/>
</dbReference>
<name>A0A249KGN7_9ACTN</name>
<sequence>MAKKTTPIEKAARMLDLVPYITSHQGIGTPELASEFGISEEELLSDLNSLWMCGDNRFDLIDLQFDSGYVTIRNAETLNLIRSLSQQEIISIILGLDLLEKSLSADRLPLIEEISNLRSKLGESISRILDASPSTDGQLIPVLNDGLRDQRRVLISYFSPAGDEISDREITPLHFSVENNLDYLTAYCEKAQAERTFRVDRIKSATLLEAQATYISSATSDPQLLSTQVKISRNLRKSRESLGAFVVGEGSEVTVSTYNSEWLSRTVISAAGAIEVTAPSQMRIQVAELAARTLQQYR</sequence>
<feature type="domain" description="PafC HTH" evidence="2">
    <location>
        <begin position="12"/>
        <end position="121"/>
    </location>
</feature>
<dbReference type="PANTHER" id="PTHR34580:SF1">
    <property type="entry name" value="PROTEIN PAFC"/>
    <property type="match status" value="1"/>
</dbReference>
<gene>
    <name evidence="3" type="ORF">A1sIA56_03290</name>
</gene>
<accession>A0A249KGN7</accession>
<dbReference type="PANTHER" id="PTHR34580">
    <property type="match status" value="1"/>
</dbReference>
<dbReference type="GO" id="GO:0000502">
    <property type="term" value="C:proteasome complex"/>
    <property type="evidence" value="ECO:0007669"/>
    <property type="project" value="UniProtKB-KW"/>
</dbReference>
<protein>
    <submittedName>
        <fullName evidence="3">Proteasome accessory factor C</fullName>
    </submittedName>
</protein>
<dbReference type="PIRSF" id="PIRSF016838">
    <property type="entry name" value="PafC"/>
    <property type="match status" value="1"/>
</dbReference>
<dbReference type="InterPro" id="IPR043839">
    <property type="entry name" value="PafC_HTH"/>
</dbReference>
<dbReference type="Pfam" id="PF19187">
    <property type="entry name" value="HTH_PafC"/>
    <property type="match status" value="1"/>
</dbReference>
<dbReference type="Proteomes" id="UP000217215">
    <property type="component" value="Chromosome"/>
</dbReference>
<dbReference type="OrthoDB" id="5174471at2"/>
<keyword evidence="4" id="KW-1185">Reference proteome</keyword>
<dbReference type="InterPro" id="IPR051534">
    <property type="entry name" value="CBASS_pafABC_assoc_protein"/>
</dbReference>
<dbReference type="KEGG" id="psuf:A1sIA56_03290"/>
<dbReference type="EMBL" id="CP016773">
    <property type="protein sequence ID" value="ASY15937.1"/>
    <property type="molecule type" value="Genomic_DNA"/>
</dbReference>
<evidence type="ECO:0000259" key="2">
    <source>
        <dbReference type="Pfam" id="PF19187"/>
    </source>
</evidence>
<keyword evidence="3" id="KW-0647">Proteasome</keyword>
<evidence type="ECO:0000259" key="1">
    <source>
        <dbReference type="Pfam" id="PF13280"/>
    </source>
</evidence>
<dbReference type="RefSeq" id="WP_095673530.1">
    <property type="nucleotide sequence ID" value="NZ_CP016773.1"/>
</dbReference>
<reference evidence="3 4" key="1">
    <citation type="submission" date="2016-07" db="EMBL/GenBank/DDBJ databases">
        <title>High microdiversification within the ubiquitous acI lineage of Actinobacteria.</title>
        <authorList>
            <person name="Neuenschwander S.M."/>
            <person name="Salcher M."/>
            <person name="Ghai R."/>
            <person name="Pernthaler J."/>
        </authorList>
    </citation>
    <scope>NUCLEOTIDE SEQUENCE [LARGE SCALE GENOMIC DNA]</scope>
    <source>
        <strain evidence="3">MMS-IA-56</strain>
    </source>
</reference>
<evidence type="ECO:0000313" key="4">
    <source>
        <dbReference type="Proteomes" id="UP000217215"/>
    </source>
</evidence>
<dbReference type="AlphaFoldDB" id="A0A249KGN7"/>
<dbReference type="InterPro" id="IPR026881">
    <property type="entry name" value="WYL_dom"/>
</dbReference>
<dbReference type="Pfam" id="PF13280">
    <property type="entry name" value="WYL"/>
    <property type="match status" value="1"/>
</dbReference>
<evidence type="ECO:0000313" key="3">
    <source>
        <dbReference type="EMBL" id="ASY15937.1"/>
    </source>
</evidence>
<organism evidence="3 4">
    <name type="scientific">Candidatus Planktophila sulfonica</name>
    <dbReference type="NCBI Taxonomy" id="1884904"/>
    <lineage>
        <taxon>Bacteria</taxon>
        <taxon>Bacillati</taxon>
        <taxon>Actinomycetota</taxon>
        <taxon>Actinomycetes</taxon>
        <taxon>Candidatus Nanopelagicales</taxon>
        <taxon>Candidatus Nanopelagicaceae</taxon>
        <taxon>Candidatus Planktophila</taxon>
    </lineage>
</organism>
<feature type="domain" description="WYL" evidence="1">
    <location>
        <begin position="140"/>
        <end position="206"/>
    </location>
</feature>
<dbReference type="PROSITE" id="PS52050">
    <property type="entry name" value="WYL"/>
    <property type="match status" value="1"/>
</dbReference>
<proteinExistence type="predicted"/>